<dbReference type="SUPFAM" id="SSF48295">
    <property type="entry name" value="TrpR-like"/>
    <property type="match status" value="1"/>
</dbReference>
<evidence type="ECO:0000313" key="3">
    <source>
        <dbReference type="EMBL" id="WIW71530.1"/>
    </source>
</evidence>
<keyword evidence="4" id="KW-1185">Reference proteome</keyword>
<dbReference type="KEGG" id="sgbi:P3F81_04280"/>
<sequence>MAKYSFEIKQKVVQAYLSGEGGYKFIADKYKIADKYIVRRWIKTYEKLGSNGLMRSRKNQTYSFEFKLYMVESYLTTEVSYEELL</sequence>
<gene>
    <name evidence="3" type="ORF">P3F81_04280</name>
</gene>
<accession>A0A9Y2AGX2</accession>
<dbReference type="PANTHER" id="PTHR33795:SF1">
    <property type="entry name" value="INSERTION ELEMENT IS150 PROTEIN INSJ"/>
    <property type="match status" value="1"/>
</dbReference>
<evidence type="ECO:0000313" key="4">
    <source>
        <dbReference type="Proteomes" id="UP001243623"/>
    </source>
</evidence>
<comment type="similarity">
    <text evidence="1">Belongs to the IS150/IS1296 orfA family.</text>
</comment>
<dbReference type="InterPro" id="IPR036388">
    <property type="entry name" value="WH-like_DNA-bd_sf"/>
</dbReference>
<dbReference type="InterPro" id="IPR052057">
    <property type="entry name" value="IS150/IS1296_orfA-like"/>
</dbReference>
<dbReference type="EMBL" id="CP120678">
    <property type="protein sequence ID" value="WIW71530.1"/>
    <property type="molecule type" value="Genomic_DNA"/>
</dbReference>
<feature type="domain" description="Insertion element IS150 protein InsJ-like helix-turn-helix" evidence="2">
    <location>
        <begin position="9"/>
        <end position="53"/>
    </location>
</feature>
<dbReference type="AlphaFoldDB" id="A0A9Y2AGX2"/>
<dbReference type="PANTHER" id="PTHR33795">
    <property type="entry name" value="INSERTION ELEMENT IS150 PROTEIN INSJ"/>
    <property type="match status" value="1"/>
</dbReference>
<dbReference type="GO" id="GO:0043565">
    <property type="term" value="F:sequence-specific DNA binding"/>
    <property type="evidence" value="ECO:0007669"/>
    <property type="project" value="InterPro"/>
</dbReference>
<dbReference type="Proteomes" id="UP001243623">
    <property type="component" value="Chromosome"/>
</dbReference>
<dbReference type="RefSeq" id="WP_309320688.1">
    <property type="nucleotide sequence ID" value="NZ_CP120678.1"/>
</dbReference>
<evidence type="ECO:0000259" key="2">
    <source>
        <dbReference type="Pfam" id="PF13518"/>
    </source>
</evidence>
<proteinExistence type="inferred from homology"/>
<reference evidence="3" key="1">
    <citation type="submission" date="2023-03" db="EMBL/GenBank/DDBJ databases">
        <title>Selenobaculum gbiensis gen. nov. sp. nov., a new bacterium isolated from the gut microbiota of IBD patient.</title>
        <authorList>
            <person name="Yeo S."/>
            <person name="Park H."/>
            <person name="Huh C.S."/>
        </authorList>
    </citation>
    <scope>NUCLEOTIDE SEQUENCE</scope>
    <source>
        <strain evidence="3">ICN-92133</strain>
    </source>
</reference>
<dbReference type="InterPro" id="IPR055247">
    <property type="entry name" value="InsJ-like_HTH"/>
</dbReference>
<organism evidence="3 4">
    <name type="scientific">Selenobaculum gibii</name>
    <dbReference type="NCBI Taxonomy" id="3054208"/>
    <lineage>
        <taxon>Bacteria</taxon>
        <taxon>Bacillati</taxon>
        <taxon>Bacillota</taxon>
        <taxon>Negativicutes</taxon>
        <taxon>Selenomonadales</taxon>
        <taxon>Selenomonadaceae</taxon>
        <taxon>Selenobaculum</taxon>
    </lineage>
</organism>
<name>A0A9Y2AGX2_9FIRM</name>
<evidence type="ECO:0000256" key="1">
    <source>
        <dbReference type="ARBA" id="ARBA00038232"/>
    </source>
</evidence>
<protein>
    <submittedName>
        <fullName evidence="3">Transposase</fullName>
    </submittedName>
</protein>
<dbReference type="Gene3D" id="1.10.10.10">
    <property type="entry name" value="Winged helix-like DNA-binding domain superfamily/Winged helix DNA-binding domain"/>
    <property type="match status" value="1"/>
</dbReference>
<dbReference type="Pfam" id="PF13518">
    <property type="entry name" value="HTH_28"/>
    <property type="match status" value="1"/>
</dbReference>
<dbReference type="InterPro" id="IPR010921">
    <property type="entry name" value="Trp_repressor/repl_initiator"/>
</dbReference>